<evidence type="ECO:0000259" key="6">
    <source>
        <dbReference type="Pfam" id="PF00732"/>
    </source>
</evidence>
<dbReference type="PANTHER" id="PTHR42784:SF1">
    <property type="entry name" value="PYRANOSE 2-OXIDASE"/>
    <property type="match status" value="1"/>
</dbReference>
<protein>
    <submittedName>
        <fullName evidence="8">Oxidoreductase</fullName>
    </submittedName>
</protein>
<dbReference type="InterPro" id="IPR000172">
    <property type="entry name" value="GMC_OxRdtase_N"/>
</dbReference>
<dbReference type="Pfam" id="PF13450">
    <property type="entry name" value="NAD_binding_8"/>
    <property type="match status" value="1"/>
</dbReference>
<evidence type="ECO:0000313" key="9">
    <source>
        <dbReference type="Proteomes" id="UP000078389"/>
    </source>
</evidence>
<keyword evidence="9" id="KW-1185">Reference proteome</keyword>
<evidence type="ECO:0000256" key="2">
    <source>
        <dbReference type="ARBA" id="ARBA00010790"/>
    </source>
</evidence>
<dbReference type="STRING" id="1770058.A3840_04360"/>
<dbReference type="InterPro" id="IPR036188">
    <property type="entry name" value="FAD/NAD-bd_sf"/>
</dbReference>
<dbReference type="InterPro" id="IPR051473">
    <property type="entry name" value="P2Ox-like"/>
</dbReference>
<dbReference type="SUPFAM" id="SSF51905">
    <property type="entry name" value="FAD/NAD(P)-binding domain"/>
    <property type="match status" value="1"/>
</dbReference>
<gene>
    <name evidence="8" type="ORF">A3840_04360</name>
</gene>
<dbReference type="GO" id="GO:0016614">
    <property type="term" value="F:oxidoreductase activity, acting on CH-OH group of donors"/>
    <property type="evidence" value="ECO:0007669"/>
    <property type="project" value="InterPro"/>
</dbReference>
<proteinExistence type="inferred from homology"/>
<feature type="domain" description="Glucose-methanol-choline oxidoreductase C-terminal" evidence="7">
    <location>
        <begin position="387"/>
        <end position="534"/>
    </location>
</feature>
<evidence type="ECO:0000256" key="4">
    <source>
        <dbReference type="ARBA" id="ARBA00022827"/>
    </source>
</evidence>
<evidence type="ECO:0000259" key="7">
    <source>
        <dbReference type="Pfam" id="PF05199"/>
    </source>
</evidence>
<keyword evidence="5" id="KW-0560">Oxidoreductase</keyword>
<dbReference type="Proteomes" id="UP000078389">
    <property type="component" value="Unassembled WGS sequence"/>
</dbReference>
<keyword evidence="4" id="KW-0274">FAD</keyword>
<name>A0A178I4E3_9HYPH</name>
<evidence type="ECO:0000256" key="5">
    <source>
        <dbReference type="ARBA" id="ARBA00023002"/>
    </source>
</evidence>
<comment type="similarity">
    <text evidence="2">Belongs to the GMC oxidoreductase family.</text>
</comment>
<dbReference type="PANTHER" id="PTHR42784">
    <property type="entry name" value="PYRANOSE 2-OXIDASE"/>
    <property type="match status" value="1"/>
</dbReference>
<feature type="domain" description="Glucose-methanol-choline oxidoreductase N-terminal" evidence="6">
    <location>
        <begin position="220"/>
        <end position="296"/>
    </location>
</feature>
<dbReference type="OrthoDB" id="9798604at2"/>
<evidence type="ECO:0000256" key="1">
    <source>
        <dbReference type="ARBA" id="ARBA00001974"/>
    </source>
</evidence>
<organism evidence="8 9">
    <name type="scientific">Devosia elaeis</name>
    <dbReference type="NCBI Taxonomy" id="1770058"/>
    <lineage>
        <taxon>Bacteria</taxon>
        <taxon>Pseudomonadati</taxon>
        <taxon>Pseudomonadota</taxon>
        <taxon>Alphaproteobacteria</taxon>
        <taxon>Hyphomicrobiales</taxon>
        <taxon>Devosiaceae</taxon>
        <taxon>Devosia</taxon>
    </lineage>
</organism>
<dbReference type="RefSeq" id="WP_067452444.1">
    <property type="nucleotide sequence ID" value="NZ_LVVY01000065.1"/>
</dbReference>
<evidence type="ECO:0000313" key="8">
    <source>
        <dbReference type="EMBL" id="OAM79055.1"/>
    </source>
</evidence>
<accession>A0A178I4E3</accession>
<reference evidence="8 9" key="1">
    <citation type="submission" date="2016-03" db="EMBL/GenBank/DDBJ databases">
        <title>Genome sequencing of Devosia sp. S37.</title>
        <authorList>
            <person name="Mohd Nor M."/>
        </authorList>
    </citation>
    <scope>NUCLEOTIDE SEQUENCE [LARGE SCALE GENOMIC DNA]</scope>
    <source>
        <strain evidence="8 9">S37</strain>
    </source>
</reference>
<dbReference type="InterPro" id="IPR007867">
    <property type="entry name" value="GMC_OxRtase_C"/>
</dbReference>
<keyword evidence="3" id="KW-0285">Flavoprotein</keyword>
<comment type="cofactor">
    <cofactor evidence="1">
        <name>FAD</name>
        <dbReference type="ChEBI" id="CHEBI:57692"/>
    </cofactor>
</comment>
<comment type="caution">
    <text evidence="8">The sequence shown here is derived from an EMBL/GenBank/DDBJ whole genome shotgun (WGS) entry which is preliminary data.</text>
</comment>
<dbReference type="Pfam" id="PF00732">
    <property type="entry name" value="GMC_oxred_N"/>
    <property type="match status" value="1"/>
</dbReference>
<sequence length="556" mass="60637">MHDAQYDVLVVGSGAAGSFAAKELTAQGLKVLMLEAGRSLSPSDFDPVRKLGPKRDPNVMERAEATLKGQGVQARAVFFRKWISHLFVNDRKNPYTTPPDAPYLWIRGKQGGGRLHTFGRVLLRWSDDDFKIRSRKNVGVDWPISYADVAPFYDEVEQCLGLIGNTDGLATMPDGICAQQASLSRAEAIFKSTIEAKYPRHHVVSWRYIAPDPERVYRPMRDALATGRLEVRHNAIVRRILTNEDGNRATGVEYVDGATGTVRRVDAAAVVVCASPIESIRLLLNSASTRHPRGLGNTSDTLGRYFMDQLPNVAQGSFPPSAGWSKDETAPQDPFYAASGGVFISPADADGSTGAGDFTFQGAIGRSPVADGAASRWAFFGFGRMTPHPNNRVTLDKRRKDAWGIPVPHIRCAMQPSDEQTMREQNTALLDMIKGAGGEFEFLGSPLGLVEMGQGAYPKADPLSRALFRLFFRRTMVMGSAIHESGGARMGERPEDSVLNRWNQSWEVPNLLVTDASAFAGSGLSGTTLTVMALTVRACRHLADEMRSGRLSAAHA</sequence>
<evidence type="ECO:0000256" key="3">
    <source>
        <dbReference type="ARBA" id="ARBA00022630"/>
    </source>
</evidence>
<dbReference type="Pfam" id="PF05199">
    <property type="entry name" value="GMC_oxred_C"/>
    <property type="match status" value="1"/>
</dbReference>
<dbReference type="EMBL" id="LVVY01000065">
    <property type="protein sequence ID" value="OAM79055.1"/>
    <property type="molecule type" value="Genomic_DNA"/>
</dbReference>
<dbReference type="SUPFAM" id="SSF54373">
    <property type="entry name" value="FAD-linked reductases, C-terminal domain"/>
    <property type="match status" value="1"/>
</dbReference>
<dbReference type="Gene3D" id="3.50.50.60">
    <property type="entry name" value="FAD/NAD(P)-binding domain"/>
    <property type="match status" value="2"/>
</dbReference>
<dbReference type="AlphaFoldDB" id="A0A178I4E3"/>
<dbReference type="GO" id="GO:0050660">
    <property type="term" value="F:flavin adenine dinucleotide binding"/>
    <property type="evidence" value="ECO:0007669"/>
    <property type="project" value="InterPro"/>
</dbReference>